<dbReference type="PANTHER" id="PTHR43462:SF1">
    <property type="entry name" value="ALANYL-TRNA EDITING PROTEIN AARSD1"/>
    <property type="match status" value="1"/>
</dbReference>
<dbReference type="Gene3D" id="2.40.30.130">
    <property type="match status" value="1"/>
</dbReference>
<name>A0A6L5YIA6_9FIRM</name>
<comment type="cofactor">
    <cofactor evidence="1">
        <name>Zn(2+)</name>
        <dbReference type="ChEBI" id="CHEBI:29105"/>
    </cofactor>
</comment>
<evidence type="ECO:0000256" key="4">
    <source>
        <dbReference type="ARBA" id="ARBA00022833"/>
    </source>
</evidence>
<proteinExistence type="predicted"/>
<dbReference type="InterPro" id="IPR018165">
    <property type="entry name" value="Ala-tRNA-synth_IIc_core"/>
</dbReference>
<dbReference type="Gene3D" id="3.30.980.10">
    <property type="entry name" value="Threonyl-trna Synthetase, Chain A, domain 2"/>
    <property type="match status" value="1"/>
</dbReference>
<dbReference type="Pfam" id="PF07973">
    <property type="entry name" value="tRNA_SAD"/>
    <property type="match status" value="1"/>
</dbReference>
<organism evidence="6 7">
    <name type="scientific">Waltera intestinalis</name>
    <dbReference type="NCBI Taxonomy" id="2606635"/>
    <lineage>
        <taxon>Bacteria</taxon>
        <taxon>Bacillati</taxon>
        <taxon>Bacillota</taxon>
        <taxon>Clostridia</taxon>
        <taxon>Lachnospirales</taxon>
        <taxon>Lachnospiraceae</taxon>
        <taxon>Waltera</taxon>
    </lineage>
</organism>
<dbReference type="PANTHER" id="PTHR43462">
    <property type="entry name" value="ALANYL-TRNA EDITING PROTEIN"/>
    <property type="match status" value="1"/>
</dbReference>
<dbReference type="GO" id="GO:0002161">
    <property type="term" value="F:aminoacyl-tRNA deacylase activity"/>
    <property type="evidence" value="ECO:0007669"/>
    <property type="project" value="UniProtKB-ARBA"/>
</dbReference>
<keyword evidence="7" id="KW-1185">Reference proteome</keyword>
<dbReference type="InterPro" id="IPR018164">
    <property type="entry name" value="Ala-tRNA-synth_IIc_N"/>
</dbReference>
<sequence length="399" mass="43876">MDRIENAQMNSLGTRKLYYEDVHQTDFTAVVMECVPDKEEGYYRIVLDASAFFPEEGGQSADKGTLNGQEVLDVSIKQGILYHKAACELPAGTRVTGHVDWNRRFDFMQQHSGEHIISGLLHSHFGLENVGFHLSDREVTLDMNGEVSLEQLRLIEQEANAYVWKNLPVNISWPSSEELLSLNYRSKLALTENVRIVEIPGVDLCACCAPHVDTTGQIGLIKVVNVQSHRGGVRINILCGDRALADYTEKQDSVWAISSLLSAKQPEVAGAVARAKEDARLQKERANALQAELLNVQMGALPSPEKVHHVLLFVGELDAIALRNAVNTLTGKYSGYCGIFAGDDTNGYRFIVGSASCNCQELADRMRRELSAKGGGSAPMIQGNVAVTADTLQTMWRSL</sequence>
<dbReference type="SUPFAM" id="SSF50447">
    <property type="entry name" value="Translation proteins"/>
    <property type="match status" value="1"/>
</dbReference>
<evidence type="ECO:0000313" key="7">
    <source>
        <dbReference type="Proteomes" id="UP000476055"/>
    </source>
</evidence>
<dbReference type="GO" id="GO:0005524">
    <property type="term" value="F:ATP binding"/>
    <property type="evidence" value="ECO:0007669"/>
    <property type="project" value="InterPro"/>
</dbReference>
<comment type="subcellular location">
    <subcellularLocation>
        <location evidence="2">Cytoplasm</location>
    </subcellularLocation>
</comment>
<evidence type="ECO:0000313" key="6">
    <source>
        <dbReference type="EMBL" id="MST57660.1"/>
    </source>
</evidence>
<protein>
    <submittedName>
        <fullName evidence="6">Alanyl-tRNA editing protein</fullName>
    </submittedName>
</protein>
<dbReference type="InterPro" id="IPR018163">
    <property type="entry name" value="Thr/Ala-tRNA-synth_IIc_edit"/>
</dbReference>
<gene>
    <name evidence="6" type="ORF">FYJ59_05310</name>
</gene>
<dbReference type="GO" id="GO:0006419">
    <property type="term" value="P:alanyl-tRNA aminoacylation"/>
    <property type="evidence" value="ECO:0007669"/>
    <property type="project" value="InterPro"/>
</dbReference>
<dbReference type="GO" id="GO:0005737">
    <property type="term" value="C:cytoplasm"/>
    <property type="evidence" value="ECO:0007669"/>
    <property type="project" value="UniProtKB-SubCell"/>
</dbReference>
<dbReference type="GO" id="GO:0004813">
    <property type="term" value="F:alanine-tRNA ligase activity"/>
    <property type="evidence" value="ECO:0007669"/>
    <property type="project" value="InterPro"/>
</dbReference>
<reference evidence="6 7" key="1">
    <citation type="submission" date="2019-08" db="EMBL/GenBank/DDBJ databases">
        <title>In-depth cultivation of the pig gut microbiome towards novel bacterial diversity and tailored functional studies.</title>
        <authorList>
            <person name="Wylensek D."/>
            <person name="Hitch T.C.A."/>
            <person name="Clavel T."/>
        </authorList>
    </citation>
    <scope>NUCLEOTIDE SEQUENCE [LARGE SCALE GENOMIC DNA]</scope>
    <source>
        <strain evidence="6 7">WCA3-601-WT-6H</strain>
    </source>
</reference>
<evidence type="ECO:0000256" key="3">
    <source>
        <dbReference type="ARBA" id="ARBA00022723"/>
    </source>
</evidence>
<evidence type="ECO:0000256" key="1">
    <source>
        <dbReference type="ARBA" id="ARBA00001947"/>
    </source>
</evidence>
<dbReference type="Pfam" id="PF01411">
    <property type="entry name" value="tRNA-synt_2c"/>
    <property type="match status" value="1"/>
</dbReference>
<accession>A0A6L5YIA6</accession>
<dbReference type="EMBL" id="VUMU01000004">
    <property type="protein sequence ID" value="MST57660.1"/>
    <property type="molecule type" value="Genomic_DNA"/>
</dbReference>
<dbReference type="AlphaFoldDB" id="A0A6L5YIA6"/>
<feature type="domain" description="Alanyl-transfer RNA synthetases family profile" evidence="5">
    <location>
        <begin position="14"/>
        <end position="234"/>
    </location>
</feature>
<dbReference type="InterPro" id="IPR012947">
    <property type="entry name" value="tRNA_SAD"/>
</dbReference>
<comment type="caution">
    <text evidence="6">The sequence shown here is derived from an EMBL/GenBank/DDBJ whole genome shotgun (WGS) entry which is preliminary data.</text>
</comment>
<dbReference type="GO" id="GO:0003676">
    <property type="term" value="F:nucleic acid binding"/>
    <property type="evidence" value="ECO:0007669"/>
    <property type="project" value="InterPro"/>
</dbReference>
<dbReference type="GO" id="GO:0046872">
    <property type="term" value="F:metal ion binding"/>
    <property type="evidence" value="ECO:0007669"/>
    <property type="project" value="UniProtKB-KW"/>
</dbReference>
<dbReference type="SMART" id="SM00863">
    <property type="entry name" value="tRNA_SAD"/>
    <property type="match status" value="1"/>
</dbReference>
<evidence type="ECO:0000259" key="5">
    <source>
        <dbReference type="PROSITE" id="PS50860"/>
    </source>
</evidence>
<evidence type="ECO:0000256" key="2">
    <source>
        <dbReference type="ARBA" id="ARBA00004496"/>
    </source>
</evidence>
<dbReference type="RefSeq" id="WP_154495752.1">
    <property type="nucleotide sequence ID" value="NZ_VUMU01000004.1"/>
</dbReference>
<dbReference type="InterPro" id="IPR009000">
    <property type="entry name" value="Transl_B-barrel_sf"/>
</dbReference>
<dbReference type="InterPro" id="IPR051335">
    <property type="entry name" value="Alanyl-tRNA_Editing_Enzymes"/>
</dbReference>
<keyword evidence="4" id="KW-0862">Zinc</keyword>
<dbReference type="PROSITE" id="PS50860">
    <property type="entry name" value="AA_TRNA_LIGASE_II_ALA"/>
    <property type="match status" value="1"/>
</dbReference>
<dbReference type="SUPFAM" id="SSF55186">
    <property type="entry name" value="ThrRS/AlaRS common domain"/>
    <property type="match status" value="1"/>
</dbReference>
<dbReference type="Proteomes" id="UP000476055">
    <property type="component" value="Unassembled WGS sequence"/>
</dbReference>
<keyword evidence="3" id="KW-0479">Metal-binding</keyword>